<organism evidence="1 2">
    <name type="scientific">Kluyvera sichuanensis</name>
    <dbReference type="NCBI Taxonomy" id="2725494"/>
    <lineage>
        <taxon>Bacteria</taxon>
        <taxon>Pseudomonadati</taxon>
        <taxon>Pseudomonadota</taxon>
        <taxon>Gammaproteobacteria</taxon>
        <taxon>Enterobacterales</taxon>
        <taxon>Enterobacteriaceae</taxon>
        <taxon>Kluyvera</taxon>
    </lineage>
</organism>
<evidence type="ECO:0000313" key="1">
    <source>
        <dbReference type="EMBL" id="MBC1185172.1"/>
    </source>
</evidence>
<dbReference type="EMBL" id="JABBJF010000003">
    <property type="protein sequence ID" value="MBC1185172.1"/>
    <property type="molecule type" value="Genomic_DNA"/>
</dbReference>
<evidence type="ECO:0000313" key="2">
    <source>
        <dbReference type="Proteomes" id="UP000607331"/>
    </source>
</evidence>
<protein>
    <submittedName>
        <fullName evidence="1">Uncharacterized protein</fullName>
    </submittedName>
</protein>
<proteinExistence type="predicted"/>
<reference evidence="1 2" key="1">
    <citation type="submission" date="2020-04" db="EMBL/GenBank/DDBJ databases">
        <title>The draft genome of Kluyvera sichuanensis strain SCKS090646.</title>
        <authorList>
            <person name="Wei L."/>
            <person name="Liu L."/>
            <person name="Feng Y."/>
            <person name="Zong Z."/>
        </authorList>
    </citation>
    <scope>NUCLEOTIDE SEQUENCE [LARGE SCALE GENOMIC DNA]</scope>
    <source>
        <strain evidence="1 2">090646</strain>
    </source>
</reference>
<sequence length="171" mass="20108">MKYHYDDNFLIGTYAFVRQLALSIEHASADWEFLSRYMASRKMLQTITPLIDMRALAHPPLNRSLRAKLISLIFNKGYLTLDELARLMVTVNCAKLLIYHKNPKEIEIYNMVKALHEISITIRGRVFKIDKRLKMADQVEHFNQSNHGIFYSVEDIIPFDSFEIKKTSKRR</sequence>
<keyword evidence="2" id="KW-1185">Reference proteome</keyword>
<gene>
    <name evidence="1" type="ORF">HII27_05515</name>
</gene>
<comment type="caution">
    <text evidence="1">The sequence shown here is derived from an EMBL/GenBank/DDBJ whole genome shotgun (WGS) entry which is preliminary data.</text>
</comment>
<dbReference type="RefSeq" id="WP_185666954.1">
    <property type="nucleotide sequence ID" value="NZ_JABBJF010000003.1"/>
</dbReference>
<name>A0ABR6RPV7_9ENTR</name>
<accession>A0ABR6RPV7</accession>
<dbReference type="Proteomes" id="UP000607331">
    <property type="component" value="Unassembled WGS sequence"/>
</dbReference>